<keyword evidence="5" id="KW-1185">Reference proteome</keyword>
<dbReference type="SMART" id="SM00248">
    <property type="entry name" value="ANK"/>
    <property type="match status" value="5"/>
</dbReference>
<dbReference type="PANTHER" id="PTHR24189:SF50">
    <property type="entry name" value="ANKYRIN REPEAT AND SOCS BOX PROTEIN 2"/>
    <property type="match status" value="1"/>
</dbReference>
<comment type="caution">
    <text evidence="4">The sequence shown here is derived from an EMBL/GenBank/DDBJ whole genome shotgun (WGS) entry which is preliminary data.</text>
</comment>
<dbReference type="Gene3D" id="1.25.40.20">
    <property type="entry name" value="Ankyrin repeat-containing domain"/>
    <property type="match status" value="1"/>
</dbReference>
<evidence type="ECO:0000256" key="2">
    <source>
        <dbReference type="ARBA" id="ARBA00023043"/>
    </source>
</evidence>
<accession>A0A813AYT5</accession>
<dbReference type="PROSITE" id="PS50297">
    <property type="entry name" value="ANK_REP_REGION"/>
    <property type="match status" value="3"/>
</dbReference>
<dbReference type="InterPro" id="IPR050745">
    <property type="entry name" value="Multifunctional_regulatory"/>
</dbReference>
<sequence length="267" mass="28033">MLRVRNLTGRELVTSTEAEVAALADAHGSVIRGIEQLLSPLVGQPCFRLKLLCGDAVMDQDAALKLPLELQVAVSDFAEFDAGDVDRLSDASEANDAAAVEALLRRPQNPDLVDSQGRTALIAAAGSGALKSLKLLVSACADLNKPCTPTGATAVFTAKNGMTPVIEAVDRRHLHVVRFLIEKRADIDRTSKRGLTPLFLASQNGYFDMASLLIEMGADKNKAINKGATPLAIARGNGHLDVASLLIENGAEDDGVAPGRGGGVFAK</sequence>
<feature type="repeat" description="ANK" evidence="3">
    <location>
        <begin position="226"/>
        <end position="252"/>
    </location>
</feature>
<dbReference type="InterPro" id="IPR002110">
    <property type="entry name" value="Ankyrin_rpt"/>
</dbReference>
<feature type="repeat" description="ANK" evidence="3">
    <location>
        <begin position="193"/>
        <end position="225"/>
    </location>
</feature>
<dbReference type="SUPFAM" id="SSF48403">
    <property type="entry name" value="Ankyrin repeat"/>
    <property type="match status" value="1"/>
</dbReference>
<evidence type="ECO:0000313" key="4">
    <source>
        <dbReference type="EMBL" id="CAE7885092.1"/>
    </source>
</evidence>
<protein>
    <submittedName>
        <fullName evidence="4">ANKHD1 protein</fullName>
    </submittedName>
</protein>
<keyword evidence="1" id="KW-0677">Repeat</keyword>
<dbReference type="Pfam" id="PF00023">
    <property type="entry name" value="Ank"/>
    <property type="match status" value="2"/>
</dbReference>
<dbReference type="EMBL" id="CAJNJA010065300">
    <property type="protein sequence ID" value="CAE7885092.1"/>
    <property type="molecule type" value="Genomic_DNA"/>
</dbReference>
<proteinExistence type="predicted"/>
<name>A0A813AYT5_9DINO</name>
<organism evidence="4 5">
    <name type="scientific">Symbiodinium necroappetens</name>
    <dbReference type="NCBI Taxonomy" id="1628268"/>
    <lineage>
        <taxon>Eukaryota</taxon>
        <taxon>Sar</taxon>
        <taxon>Alveolata</taxon>
        <taxon>Dinophyceae</taxon>
        <taxon>Suessiales</taxon>
        <taxon>Symbiodiniaceae</taxon>
        <taxon>Symbiodinium</taxon>
    </lineage>
</organism>
<reference evidence="4" key="1">
    <citation type="submission" date="2021-02" db="EMBL/GenBank/DDBJ databases">
        <authorList>
            <person name="Dougan E. K."/>
            <person name="Rhodes N."/>
            <person name="Thang M."/>
            <person name="Chan C."/>
        </authorList>
    </citation>
    <scope>NUCLEOTIDE SEQUENCE</scope>
</reference>
<dbReference type="InterPro" id="IPR036770">
    <property type="entry name" value="Ankyrin_rpt-contain_sf"/>
</dbReference>
<evidence type="ECO:0000256" key="1">
    <source>
        <dbReference type="ARBA" id="ARBA00022737"/>
    </source>
</evidence>
<feature type="repeat" description="ANK" evidence="3">
    <location>
        <begin position="160"/>
        <end position="192"/>
    </location>
</feature>
<dbReference type="AlphaFoldDB" id="A0A813AYT5"/>
<dbReference type="Pfam" id="PF12796">
    <property type="entry name" value="Ank_2"/>
    <property type="match status" value="1"/>
</dbReference>
<dbReference type="PANTHER" id="PTHR24189">
    <property type="entry name" value="MYOTROPHIN"/>
    <property type="match status" value="1"/>
</dbReference>
<gene>
    <name evidence="4" type="primary">ANKHD1</name>
    <name evidence="4" type="ORF">SNEC2469_LOCUS29236</name>
</gene>
<dbReference type="OrthoDB" id="10264606at2759"/>
<keyword evidence="2 3" id="KW-0040">ANK repeat</keyword>
<dbReference type="PROSITE" id="PS50088">
    <property type="entry name" value="ANK_REPEAT"/>
    <property type="match status" value="3"/>
</dbReference>
<dbReference type="Proteomes" id="UP000601435">
    <property type="component" value="Unassembled WGS sequence"/>
</dbReference>
<evidence type="ECO:0000256" key="3">
    <source>
        <dbReference type="PROSITE-ProRule" id="PRU00023"/>
    </source>
</evidence>
<evidence type="ECO:0000313" key="5">
    <source>
        <dbReference type="Proteomes" id="UP000601435"/>
    </source>
</evidence>